<protein>
    <submittedName>
        <fullName evidence="2">Gliding motility-associated C-terminal domain-containing protein</fullName>
    </submittedName>
</protein>
<comment type="caution">
    <text evidence="2">The sequence shown here is derived from an EMBL/GenBank/DDBJ whole genome shotgun (WGS) entry which is preliminary data.</text>
</comment>
<dbReference type="NCBIfam" id="TIGR04131">
    <property type="entry name" value="Bac_Flav_CTERM"/>
    <property type="match status" value="1"/>
</dbReference>
<gene>
    <name evidence="2" type="ORF">H9S92_21590</name>
</gene>
<evidence type="ECO:0000313" key="3">
    <source>
        <dbReference type="Proteomes" id="UP000650081"/>
    </source>
</evidence>
<proteinExistence type="predicted"/>
<evidence type="ECO:0000313" key="2">
    <source>
        <dbReference type="EMBL" id="MBC6996781.1"/>
    </source>
</evidence>
<reference evidence="2" key="1">
    <citation type="submission" date="2020-08" db="EMBL/GenBank/DDBJ databases">
        <title>Lewinella bacteria from marine environments.</title>
        <authorList>
            <person name="Zhong Y."/>
        </authorList>
    </citation>
    <scope>NUCLEOTIDE SEQUENCE</scope>
    <source>
        <strain evidence="2">KCTC 42187</strain>
    </source>
</reference>
<keyword evidence="3" id="KW-1185">Reference proteome</keyword>
<dbReference type="RefSeq" id="WP_187468787.1">
    <property type="nucleotide sequence ID" value="NZ_JACSIT010000154.1"/>
</dbReference>
<organism evidence="2 3">
    <name type="scientific">Neolewinella lacunae</name>
    <dbReference type="NCBI Taxonomy" id="1517758"/>
    <lineage>
        <taxon>Bacteria</taxon>
        <taxon>Pseudomonadati</taxon>
        <taxon>Bacteroidota</taxon>
        <taxon>Saprospiria</taxon>
        <taxon>Saprospirales</taxon>
        <taxon>Lewinellaceae</taxon>
        <taxon>Neolewinella</taxon>
    </lineage>
</organism>
<dbReference type="InterPro" id="IPR026341">
    <property type="entry name" value="T9SS_type_B"/>
</dbReference>
<sequence>MMNRLLLSLVSILMLSAAAFASGHPAAPRTGSPTSLMPVVTILNPDTVFLCQGDTLQLMQTNSVADNGLVWRPEEGFIDPLTTPNPRVVPVNSRYYVVSVVDPADGSVGSDSIWIDVDRLVVPELVSDTLHCGSQPLQLVATAVTDPGQTVYSWSPGSFLDDSTDVNAVLTYSFDLDTVFTLTATSENGFCADTQSVRVQIIPSLLEITQGDTVLRCLGEGPIQLSVSIQPAISSEVRWFPTTGALTPPTGTTFQVDPAPEVLYFAEATVNGCYQIDSVYVRTDSLPQDMSFTLDPMKDPFCQGDTFYLQSPVYDVGDFPLITHSWDVAPGLASPEDLYNGVFFAADSALVTRINTSGACVDTTTIQINVIKPPVPIFNPVDPLVCPGEPVQITVTFDPSGPNATLEWEDPGNTLSCDDCLNPIATVGQSTTYMITMTAEGSECTEPTMYSIGVIQDIAPTLTDDRLLCLGDSRQLIVNNIIAGYTYRITGGGVDTSNPLAQVTPTMSTTYTVETTGECTTTSQTIRLEIAEDYTLTAEGPGSACGTDPIQLTANVSNGRNGNFLWTLPDGATLAGGSSLTDRQINVNATESGTYTVAFSDALGCGSTTATVTVEIIGDDLDPAIAAMTSGGDDIVPATDVVFSGNTITLTAINLPAGLNATYTWTGNLSPANGSGTSIQVTVPPPGQNTPAQLIYNLVVTTAEGNCEFPASIVINIVESRYEIPELVTPNGDGTNDFFRVFYGGEVTDFTLSIFNRWGQKIFTTTDVDQGWDGTKNGTPQNQDTYLYLAKFRINGTEVSEEGQFSLVR</sequence>
<evidence type="ECO:0000256" key="1">
    <source>
        <dbReference type="SAM" id="SignalP"/>
    </source>
</evidence>
<keyword evidence="1" id="KW-0732">Signal</keyword>
<dbReference type="InterPro" id="IPR035986">
    <property type="entry name" value="PKD_dom_sf"/>
</dbReference>
<accession>A0A923PS81</accession>
<dbReference type="AlphaFoldDB" id="A0A923PS81"/>
<dbReference type="Pfam" id="PF13585">
    <property type="entry name" value="CHU_C"/>
    <property type="match status" value="1"/>
</dbReference>
<name>A0A923PS81_9BACT</name>
<dbReference type="InterPro" id="IPR013783">
    <property type="entry name" value="Ig-like_fold"/>
</dbReference>
<dbReference type="EMBL" id="JACSIT010000154">
    <property type="protein sequence ID" value="MBC6996781.1"/>
    <property type="molecule type" value="Genomic_DNA"/>
</dbReference>
<dbReference type="Gene3D" id="2.60.40.10">
    <property type="entry name" value="Immunoglobulins"/>
    <property type="match status" value="1"/>
</dbReference>
<feature type="chain" id="PRO_5037272261" evidence="1">
    <location>
        <begin position="22"/>
        <end position="809"/>
    </location>
</feature>
<dbReference type="SUPFAM" id="SSF49299">
    <property type="entry name" value="PKD domain"/>
    <property type="match status" value="1"/>
</dbReference>
<feature type="signal peptide" evidence="1">
    <location>
        <begin position="1"/>
        <end position="21"/>
    </location>
</feature>
<dbReference type="Proteomes" id="UP000650081">
    <property type="component" value="Unassembled WGS sequence"/>
</dbReference>